<evidence type="ECO:0000256" key="1">
    <source>
        <dbReference type="ARBA" id="ARBA00022676"/>
    </source>
</evidence>
<feature type="domain" description="Glycosyltransferase 2-like" evidence="3">
    <location>
        <begin position="6"/>
        <end position="171"/>
    </location>
</feature>
<dbReference type="SUPFAM" id="SSF53448">
    <property type="entry name" value="Nucleotide-diphospho-sugar transferases"/>
    <property type="match status" value="1"/>
</dbReference>
<reference evidence="4 5" key="1">
    <citation type="journal article" date="2020" name="Microbiome">
        <title>Single-cell genomics of uncultured bacteria reveals dietary fiber responders in the mouse gut microbiota.</title>
        <authorList>
            <person name="Chijiiwa R."/>
            <person name="Hosokawa M."/>
            <person name="Kogawa M."/>
            <person name="Nishikawa Y."/>
            <person name="Ide K."/>
            <person name="Sakanashi C."/>
            <person name="Takahashi K."/>
            <person name="Takeyama H."/>
        </authorList>
    </citation>
    <scope>NUCLEOTIDE SEQUENCE [LARGE SCALE GENOMIC DNA]</scope>
    <source>
        <strain evidence="4">IMSAGC_017</strain>
    </source>
</reference>
<name>A0A829ZAF1_9FIRM</name>
<gene>
    <name evidence="4" type="primary">epsJ_3</name>
    <name evidence="4" type="ORF">IMSAGC017_00985</name>
</gene>
<keyword evidence="1 4" id="KW-0328">Glycosyltransferase</keyword>
<proteinExistence type="predicted"/>
<dbReference type="Pfam" id="PF00535">
    <property type="entry name" value="Glycos_transf_2"/>
    <property type="match status" value="1"/>
</dbReference>
<protein>
    <submittedName>
        <fullName evidence="4">Putative glycosyltransferase EpsJ</fullName>
        <ecNumber evidence="4">2.4.-.-</ecNumber>
    </submittedName>
</protein>
<dbReference type="GO" id="GO:0016757">
    <property type="term" value="F:glycosyltransferase activity"/>
    <property type="evidence" value="ECO:0007669"/>
    <property type="project" value="UniProtKB-KW"/>
</dbReference>
<keyword evidence="2 4" id="KW-0808">Transferase</keyword>
<sequence length="323" mass="38192">MNDLISVIIPVYNVEKYLHRCVDSVINQTYSNLEIILVDDGSTDTSSQICDEYKNLDERIVVIHKENGGLSDARNVGFDISKGEYILFLDSDDWMEKEAVDLLKLKMEEYQVDVVQSNFLYKYEDNHEINGLKILGQDQVLNNFSAMEQLIKNETIKNFAWGKLYKRKLLEGIKFPYGKLFEDTYWIHQVFARASNILLLDIPLFNYWQRCNSISYSFSIKKLDILDGYLERRIFIKDKYPKLSGALDNGIIRLALSIYLLSIKNYRFNQHNKIKRKLKKICKQIRNEKQVTDEKLKKDLNLFCSCSVFYLLQIVFKRWCYRK</sequence>
<dbReference type="EMBL" id="BLMI01000112">
    <property type="protein sequence ID" value="GFI40945.1"/>
    <property type="molecule type" value="Genomic_DNA"/>
</dbReference>
<dbReference type="Gene3D" id="3.90.550.10">
    <property type="entry name" value="Spore Coat Polysaccharide Biosynthesis Protein SpsA, Chain A"/>
    <property type="match status" value="1"/>
</dbReference>
<dbReference type="AlphaFoldDB" id="A0A829ZAF1"/>
<dbReference type="CDD" id="cd00761">
    <property type="entry name" value="Glyco_tranf_GTA_type"/>
    <property type="match status" value="1"/>
</dbReference>
<organism evidence="4 5">
    <name type="scientific">Thomasclavelia cocleata</name>
    <dbReference type="NCBI Taxonomy" id="69824"/>
    <lineage>
        <taxon>Bacteria</taxon>
        <taxon>Bacillati</taxon>
        <taxon>Bacillota</taxon>
        <taxon>Erysipelotrichia</taxon>
        <taxon>Erysipelotrichales</taxon>
        <taxon>Coprobacillaceae</taxon>
        <taxon>Thomasclavelia</taxon>
    </lineage>
</organism>
<dbReference type="InterPro" id="IPR029044">
    <property type="entry name" value="Nucleotide-diphossugar_trans"/>
</dbReference>
<evidence type="ECO:0000256" key="2">
    <source>
        <dbReference type="ARBA" id="ARBA00022679"/>
    </source>
</evidence>
<evidence type="ECO:0000313" key="4">
    <source>
        <dbReference type="EMBL" id="GFI40945.1"/>
    </source>
</evidence>
<dbReference type="EC" id="2.4.-.-" evidence="4"/>
<dbReference type="Proteomes" id="UP000490821">
    <property type="component" value="Unassembled WGS sequence"/>
</dbReference>
<dbReference type="RefSeq" id="WP_172472353.1">
    <property type="nucleotide sequence ID" value="NZ_BLMI01000112.1"/>
</dbReference>
<comment type="caution">
    <text evidence="4">The sequence shown here is derived from an EMBL/GenBank/DDBJ whole genome shotgun (WGS) entry which is preliminary data.</text>
</comment>
<accession>A0A829ZAF1</accession>
<dbReference type="PANTHER" id="PTHR22916:SF51">
    <property type="entry name" value="GLYCOSYLTRANSFERASE EPSH-RELATED"/>
    <property type="match status" value="1"/>
</dbReference>
<evidence type="ECO:0000259" key="3">
    <source>
        <dbReference type="Pfam" id="PF00535"/>
    </source>
</evidence>
<evidence type="ECO:0000313" key="5">
    <source>
        <dbReference type="Proteomes" id="UP000490821"/>
    </source>
</evidence>
<dbReference type="InterPro" id="IPR001173">
    <property type="entry name" value="Glyco_trans_2-like"/>
</dbReference>
<dbReference type="PANTHER" id="PTHR22916">
    <property type="entry name" value="GLYCOSYLTRANSFERASE"/>
    <property type="match status" value="1"/>
</dbReference>